<organism evidence="1">
    <name type="scientific">Lepeophtheirus salmonis</name>
    <name type="common">Salmon louse</name>
    <name type="synonym">Caligus salmonis</name>
    <dbReference type="NCBI Taxonomy" id="72036"/>
    <lineage>
        <taxon>Eukaryota</taxon>
        <taxon>Metazoa</taxon>
        <taxon>Ecdysozoa</taxon>
        <taxon>Arthropoda</taxon>
        <taxon>Crustacea</taxon>
        <taxon>Multicrustacea</taxon>
        <taxon>Hexanauplia</taxon>
        <taxon>Copepoda</taxon>
        <taxon>Siphonostomatoida</taxon>
        <taxon>Caligidae</taxon>
        <taxon>Lepeophtheirus</taxon>
    </lineage>
</organism>
<evidence type="ECO:0000313" key="1">
    <source>
        <dbReference type="EMBL" id="CDW20220.1"/>
    </source>
</evidence>
<protein>
    <submittedName>
        <fullName evidence="1">Uncharacterized protein</fullName>
    </submittedName>
</protein>
<name>A0A0K2T324_LEPSM</name>
<accession>A0A0K2T324</accession>
<reference evidence="1" key="1">
    <citation type="submission" date="2014-05" db="EMBL/GenBank/DDBJ databases">
        <authorList>
            <person name="Chronopoulou M."/>
        </authorList>
    </citation>
    <scope>NUCLEOTIDE SEQUENCE</scope>
    <source>
        <tissue evidence="1">Whole organism</tissue>
    </source>
</reference>
<proteinExistence type="predicted"/>
<sequence>MYVFLNSYCIQCVI</sequence>
<dbReference type="EMBL" id="HACA01002859">
    <property type="protein sequence ID" value="CDW20220.1"/>
    <property type="molecule type" value="Transcribed_RNA"/>
</dbReference>